<gene>
    <name evidence="1" type="ORF">IW967_04540</name>
</gene>
<dbReference type="PANTHER" id="PTHR43649:SF12">
    <property type="entry name" value="DIACETYLCHITOBIOSE BINDING PROTEIN DASA"/>
    <property type="match status" value="1"/>
</dbReference>
<proteinExistence type="predicted"/>
<reference evidence="1 2" key="1">
    <citation type="submission" date="2020-11" db="EMBL/GenBank/DDBJ databases">
        <title>Genomic insight of Alicyclobacillus mali FL 18 reveals a new arsenic-resistant strain, with potential in environmental biotechnology.</title>
        <authorList>
            <person name="Fiorentino G."/>
            <person name="Gallo G."/>
            <person name="Aulitto M."/>
        </authorList>
    </citation>
    <scope>NUCLEOTIDE SEQUENCE [LARGE SCALE GENOMIC DNA]</scope>
    <source>
        <strain evidence="1 2">FL 18</strain>
    </source>
</reference>
<sequence length="449" mass="48934">MAIDNVVIKRALATLLGISSVTVVVTGCGAAGSSQLPQPQESASTATTLNVAIFSGPEADDIAKLAPKFEKQTGIHINFVKLSYDDLFSKELVSASSRVGTYDLFFMDDPWMPTFAGGGYLYPLSDFHYTPTGFMKGALQVDVWPPSPPYNAPIGTTGPQRYYGVPVTGNILTLFYNTKMLKAAGIHANPSHLTWADINKLAQASYHPAKGQYGFVLRGDGGNDSVADFSPILWSFGGHYFNKNWTSALNTPQALAALKEWLLLYHEGPSGQTSFGANQVGAYMQQGNTAAALVWPSGWAPEMPSDVKVTLVPGNEFKGHILQVPEVGVWSLGIPKNAPHPQQALEFLKWITSEQQQMQYAEDGLDVPTLESVITNPALDAKWPYYTVVEQSFKIGHMRPRTPAWPEVETVLGTEIVQAEEGKITPEQALSTAAQEIDQYMKEHHLTSQ</sequence>
<keyword evidence="2" id="KW-1185">Reference proteome</keyword>
<accession>A0ABS0F1G1</accession>
<dbReference type="Proteomes" id="UP000642910">
    <property type="component" value="Unassembled WGS sequence"/>
</dbReference>
<name>A0ABS0F1G1_9BACL</name>
<comment type="caution">
    <text evidence="1">The sequence shown here is derived from an EMBL/GenBank/DDBJ whole genome shotgun (WGS) entry which is preliminary data.</text>
</comment>
<organism evidence="1 2">
    <name type="scientific">Alicyclobacillus mali</name>
    <name type="common">ex Roth et al. 2021</name>
    <dbReference type="NCBI Taxonomy" id="1123961"/>
    <lineage>
        <taxon>Bacteria</taxon>
        <taxon>Bacillati</taxon>
        <taxon>Bacillota</taxon>
        <taxon>Bacilli</taxon>
        <taxon>Bacillales</taxon>
        <taxon>Alicyclobacillaceae</taxon>
        <taxon>Alicyclobacillus</taxon>
    </lineage>
</organism>
<evidence type="ECO:0000313" key="2">
    <source>
        <dbReference type="Proteomes" id="UP000642910"/>
    </source>
</evidence>
<dbReference type="InterPro" id="IPR006059">
    <property type="entry name" value="SBP"/>
</dbReference>
<dbReference type="RefSeq" id="WP_195867259.1">
    <property type="nucleotide sequence ID" value="NZ_JADPKZ010000033.1"/>
</dbReference>
<protein>
    <submittedName>
        <fullName evidence="1">Extracellular solute-binding protein</fullName>
    </submittedName>
</protein>
<dbReference type="InterPro" id="IPR050490">
    <property type="entry name" value="Bact_solute-bd_prot1"/>
</dbReference>
<dbReference type="Pfam" id="PF01547">
    <property type="entry name" value="SBP_bac_1"/>
    <property type="match status" value="1"/>
</dbReference>
<evidence type="ECO:0000313" key="1">
    <source>
        <dbReference type="EMBL" id="MBF8377139.1"/>
    </source>
</evidence>
<dbReference type="EMBL" id="JADPKZ010000033">
    <property type="protein sequence ID" value="MBF8377139.1"/>
    <property type="molecule type" value="Genomic_DNA"/>
</dbReference>
<dbReference type="Gene3D" id="3.40.190.10">
    <property type="entry name" value="Periplasmic binding protein-like II"/>
    <property type="match status" value="2"/>
</dbReference>
<dbReference type="SUPFAM" id="SSF53850">
    <property type="entry name" value="Periplasmic binding protein-like II"/>
    <property type="match status" value="1"/>
</dbReference>
<dbReference type="PANTHER" id="PTHR43649">
    <property type="entry name" value="ARABINOSE-BINDING PROTEIN-RELATED"/>
    <property type="match status" value="1"/>
</dbReference>